<keyword evidence="1" id="KW-0472">Membrane</keyword>
<gene>
    <name evidence="3" type="ORF">K450DRAFT_247852</name>
</gene>
<keyword evidence="1" id="KW-0812">Transmembrane</keyword>
<keyword evidence="2" id="KW-0732">Signal</keyword>
<dbReference type="RefSeq" id="XP_051443232.1">
    <property type="nucleotide sequence ID" value="XM_051590133.1"/>
</dbReference>
<proteinExistence type="predicted"/>
<name>A0AAD5E6Y0_UMBRA</name>
<evidence type="ECO:0000256" key="2">
    <source>
        <dbReference type="SAM" id="SignalP"/>
    </source>
</evidence>
<evidence type="ECO:0008006" key="5">
    <source>
        <dbReference type="Google" id="ProtNLM"/>
    </source>
</evidence>
<keyword evidence="1" id="KW-1133">Transmembrane helix</keyword>
<dbReference type="GeneID" id="75915477"/>
<feature type="signal peptide" evidence="2">
    <location>
        <begin position="1"/>
        <end position="18"/>
    </location>
</feature>
<evidence type="ECO:0000256" key="1">
    <source>
        <dbReference type="SAM" id="Phobius"/>
    </source>
</evidence>
<dbReference type="Proteomes" id="UP001206595">
    <property type="component" value="Unassembled WGS sequence"/>
</dbReference>
<comment type="caution">
    <text evidence="3">The sequence shown here is derived from an EMBL/GenBank/DDBJ whole genome shotgun (WGS) entry which is preliminary data.</text>
</comment>
<evidence type="ECO:0000313" key="3">
    <source>
        <dbReference type="EMBL" id="KAI8578228.1"/>
    </source>
</evidence>
<reference evidence="3" key="1">
    <citation type="submission" date="2021-06" db="EMBL/GenBank/DDBJ databases">
        <authorList>
            <consortium name="DOE Joint Genome Institute"/>
            <person name="Mondo S.J."/>
            <person name="Amses K.R."/>
            <person name="Simmons D.R."/>
            <person name="Longcore J.E."/>
            <person name="Seto K."/>
            <person name="Alves G.H."/>
            <person name="Bonds A.E."/>
            <person name="Quandt C.A."/>
            <person name="Davis W.J."/>
            <person name="Chang Y."/>
            <person name="Letcher P.M."/>
            <person name="Powell M.J."/>
            <person name="Kuo A."/>
            <person name="Labutti K."/>
            <person name="Pangilinan J."/>
            <person name="Andreopoulos W."/>
            <person name="Tritt A."/>
            <person name="Riley R."/>
            <person name="Hundley H."/>
            <person name="Johnson J."/>
            <person name="Lipzen A."/>
            <person name="Barry K."/>
            <person name="Berbee M.L."/>
            <person name="Buchler N.E."/>
            <person name="Grigoriev I.V."/>
            <person name="Spatafora J.W."/>
            <person name="Stajich J.E."/>
            <person name="James T.Y."/>
        </authorList>
    </citation>
    <scope>NUCLEOTIDE SEQUENCE</scope>
    <source>
        <strain evidence="3">AG</strain>
    </source>
</reference>
<sequence length="86" mass="9298">MSSFTLALSLLNILPAFHLDGEYALSNFITLLIASDRYDDQSMSTSGMFIRQRAKRIEALIVRTISVVVGVVIVGSILVGILNAAV</sequence>
<accession>A0AAD5E6Y0</accession>
<feature type="transmembrane region" description="Helical" evidence="1">
    <location>
        <begin position="60"/>
        <end position="82"/>
    </location>
</feature>
<keyword evidence="4" id="KW-1185">Reference proteome</keyword>
<evidence type="ECO:0000313" key="4">
    <source>
        <dbReference type="Proteomes" id="UP001206595"/>
    </source>
</evidence>
<feature type="chain" id="PRO_5042276817" description="Peptidase M50 domain-containing protein" evidence="2">
    <location>
        <begin position="19"/>
        <end position="86"/>
    </location>
</feature>
<protein>
    <recommendedName>
        <fullName evidence="5">Peptidase M50 domain-containing protein</fullName>
    </recommendedName>
</protein>
<dbReference type="AlphaFoldDB" id="A0AAD5E6Y0"/>
<organism evidence="3 4">
    <name type="scientific">Umbelopsis ramanniana AG</name>
    <dbReference type="NCBI Taxonomy" id="1314678"/>
    <lineage>
        <taxon>Eukaryota</taxon>
        <taxon>Fungi</taxon>
        <taxon>Fungi incertae sedis</taxon>
        <taxon>Mucoromycota</taxon>
        <taxon>Mucoromycotina</taxon>
        <taxon>Umbelopsidomycetes</taxon>
        <taxon>Umbelopsidales</taxon>
        <taxon>Umbelopsidaceae</taxon>
        <taxon>Umbelopsis</taxon>
    </lineage>
</organism>
<dbReference type="EMBL" id="MU620931">
    <property type="protein sequence ID" value="KAI8578228.1"/>
    <property type="molecule type" value="Genomic_DNA"/>
</dbReference>
<reference evidence="3" key="2">
    <citation type="journal article" date="2022" name="Proc. Natl. Acad. Sci. U.S.A.">
        <title>Diploid-dominant life cycles characterize the early evolution of Fungi.</title>
        <authorList>
            <person name="Amses K.R."/>
            <person name="Simmons D.R."/>
            <person name="Longcore J.E."/>
            <person name="Mondo S.J."/>
            <person name="Seto K."/>
            <person name="Jeronimo G.H."/>
            <person name="Bonds A.E."/>
            <person name="Quandt C.A."/>
            <person name="Davis W.J."/>
            <person name="Chang Y."/>
            <person name="Federici B.A."/>
            <person name="Kuo A."/>
            <person name="LaButti K."/>
            <person name="Pangilinan J."/>
            <person name="Andreopoulos W."/>
            <person name="Tritt A."/>
            <person name="Riley R."/>
            <person name="Hundley H."/>
            <person name="Johnson J."/>
            <person name="Lipzen A."/>
            <person name="Barry K."/>
            <person name="Lang B.F."/>
            <person name="Cuomo C.A."/>
            <person name="Buchler N.E."/>
            <person name="Grigoriev I.V."/>
            <person name="Spatafora J.W."/>
            <person name="Stajich J.E."/>
            <person name="James T.Y."/>
        </authorList>
    </citation>
    <scope>NUCLEOTIDE SEQUENCE</scope>
    <source>
        <strain evidence="3">AG</strain>
    </source>
</reference>